<organism evidence="2 3">
    <name type="scientific">Haliscomenobacter hydrossis (strain ATCC 27775 / DSM 1100 / LMG 10767 / O)</name>
    <dbReference type="NCBI Taxonomy" id="760192"/>
    <lineage>
        <taxon>Bacteria</taxon>
        <taxon>Pseudomonadati</taxon>
        <taxon>Bacteroidota</taxon>
        <taxon>Saprospiria</taxon>
        <taxon>Saprospirales</taxon>
        <taxon>Haliscomenobacteraceae</taxon>
        <taxon>Haliscomenobacter</taxon>
    </lineage>
</organism>
<dbReference type="Gene3D" id="3.20.20.190">
    <property type="entry name" value="Phosphatidylinositol (PI) phosphodiesterase"/>
    <property type="match status" value="1"/>
</dbReference>
<dbReference type="PANTHER" id="PTHR46211:SF1">
    <property type="entry name" value="GLYCEROPHOSPHODIESTER PHOSPHODIESTERASE, CYTOPLASMIC"/>
    <property type="match status" value="1"/>
</dbReference>
<dbReference type="PROSITE" id="PS51704">
    <property type="entry name" value="GP_PDE"/>
    <property type="match status" value="1"/>
</dbReference>
<dbReference type="EMBL" id="CP002691">
    <property type="protein sequence ID" value="AEE53643.1"/>
    <property type="molecule type" value="Genomic_DNA"/>
</dbReference>
<dbReference type="Pfam" id="PF03009">
    <property type="entry name" value="GDPD"/>
    <property type="match status" value="1"/>
</dbReference>
<dbReference type="RefSeq" id="WP_013768171.1">
    <property type="nucleotide sequence ID" value="NC_015510.1"/>
</dbReference>
<keyword evidence="3" id="KW-1185">Reference proteome</keyword>
<dbReference type="CDD" id="cd08566">
    <property type="entry name" value="GDPD_AtGDE_like"/>
    <property type="match status" value="1"/>
</dbReference>
<reference key="2">
    <citation type="submission" date="2011-04" db="EMBL/GenBank/DDBJ databases">
        <title>Complete sequence of chromosome of Haliscomenobacter hydrossis DSM 1100.</title>
        <authorList>
            <consortium name="US DOE Joint Genome Institute (JGI-PGF)"/>
            <person name="Lucas S."/>
            <person name="Han J."/>
            <person name="Lapidus A."/>
            <person name="Bruce D."/>
            <person name="Goodwin L."/>
            <person name="Pitluck S."/>
            <person name="Peters L."/>
            <person name="Kyrpides N."/>
            <person name="Mavromatis K."/>
            <person name="Ivanova N."/>
            <person name="Ovchinnikova G."/>
            <person name="Pagani I."/>
            <person name="Daligault H."/>
            <person name="Detter J.C."/>
            <person name="Han C."/>
            <person name="Land M."/>
            <person name="Hauser L."/>
            <person name="Markowitz V."/>
            <person name="Cheng J.-F."/>
            <person name="Hugenholtz P."/>
            <person name="Woyke T."/>
            <person name="Wu D."/>
            <person name="Verbarg S."/>
            <person name="Frueling A."/>
            <person name="Brambilla E."/>
            <person name="Klenk H.-P."/>
            <person name="Eisen J.A."/>
        </authorList>
    </citation>
    <scope>NUCLEOTIDE SEQUENCE</scope>
    <source>
        <strain>DSM 1100</strain>
    </source>
</reference>
<dbReference type="eggNOG" id="COG0584">
    <property type="taxonomic scope" value="Bacteria"/>
</dbReference>
<dbReference type="GO" id="GO:0008081">
    <property type="term" value="F:phosphoric diester hydrolase activity"/>
    <property type="evidence" value="ECO:0007669"/>
    <property type="project" value="InterPro"/>
</dbReference>
<sequence>MKTAISYLTILYLISNYNSKIPNSSNCRPRNFAEIKALFQHNPHRSAPFIMAHRGGPALGFPENCLATFARTLAAVSCPLIEFDVRMSKDSVLVLSHDDALEHGSNGHGLLSQSTWATLKKLKLKDEAGQITPHRMPTFATALKFLAKRSAILIIDNKPGTPLDKVLAAITHAKVAHRSVLICYALKDAEYVYQHKPNLMLALGFNQEVQIAAIEQSSIPKDQLIALTPREIQSPTYYQRIHQLGISCSLGTNGNIDTLPSAQSKMLYLERFKAGADIICTDHPEQVAKIFEQTATKH</sequence>
<dbReference type="OrthoDB" id="384721at2"/>
<evidence type="ECO:0000313" key="2">
    <source>
        <dbReference type="EMBL" id="AEE53643.1"/>
    </source>
</evidence>
<protein>
    <submittedName>
        <fullName evidence="2">Glycerophosphoryl diester phosphodiesterase</fullName>
    </submittedName>
</protein>
<name>F4KY18_HALH1</name>
<feature type="domain" description="GP-PDE" evidence="1">
    <location>
        <begin position="48"/>
        <end position="291"/>
    </location>
</feature>
<evidence type="ECO:0000259" key="1">
    <source>
        <dbReference type="PROSITE" id="PS51704"/>
    </source>
</evidence>
<dbReference type="InterPro" id="IPR030395">
    <property type="entry name" value="GP_PDE_dom"/>
</dbReference>
<evidence type="ECO:0000313" key="3">
    <source>
        <dbReference type="Proteomes" id="UP000008461"/>
    </source>
</evidence>
<proteinExistence type="predicted"/>
<dbReference type="SUPFAM" id="SSF51695">
    <property type="entry name" value="PLC-like phosphodiesterases"/>
    <property type="match status" value="1"/>
</dbReference>
<dbReference type="HOGENOM" id="CLU_030006_9_0_10"/>
<dbReference type="PANTHER" id="PTHR46211">
    <property type="entry name" value="GLYCEROPHOSPHORYL DIESTER PHOSPHODIESTERASE"/>
    <property type="match status" value="1"/>
</dbReference>
<dbReference type="AlphaFoldDB" id="F4KY18"/>
<accession>F4KY18</accession>
<dbReference type="InterPro" id="IPR017946">
    <property type="entry name" value="PLC-like_Pdiesterase_TIM-brl"/>
</dbReference>
<dbReference type="GO" id="GO:0006629">
    <property type="term" value="P:lipid metabolic process"/>
    <property type="evidence" value="ECO:0007669"/>
    <property type="project" value="InterPro"/>
</dbReference>
<dbReference type="KEGG" id="hhy:Halhy_5820"/>
<dbReference type="Proteomes" id="UP000008461">
    <property type="component" value="Chromosome"/>
</dbReference>
<dbReference type="STRING" id="760192.Halhy_5820"/>
<gene>
    <name evidence="2" type="ordered locus">Halhy_5820</name>
</gene>
<reference evidence="2 3" key="1">
    <citation type="journal article" date="2011" name="Stand. Genomic Sci.">
        <title>Complete genome sequence of Haliscomenobacter hydrossis type strain (O).</title>
        <authorList>
            <consortium name="US DOE Joint Genome Institute (JGI-PGF)"/>
            <person name="Daligault H."/>
            <person name="Lapidus A."/>
            <person name="Zeytun A."/>
            <person name="Nolan M."/>
            <person name="Lucas S."/>
            <person name="Del Rio T.G."/>
            <person name="Tice H."/>
            <person name="Cheng J.F."/>
            <person name="Tapia R."/>
            <person name="Han C."/>
            <person name="Goodwin L."/>
            <person name="Pitluck S."/>
            <person name="Liolios K."/>
            <person name="Pagani I."/>
            <person name="Ivanova N."/>
            <person name="Huntemann M."/>
            <person name="Mavromatis K."/>
            <person name="Mikhailova N."/>
            <person name="Pati A."/>
            <person name="Chen A."/>
            <person name="Palaniappan K."/>
            <person name="Land M."/>
            <person name="Hauser L."/>
            <person name="Brambilla E.M."/>
            <person name="Rohde M."/>
            <person name="Verbarg S."/>
            <person name="Goker M."/>
            <person name="Bristow J."/>
            <person name="Eisen J.A."/>
            <person name="Markowitz V."/>
            <person name="Hugenholtz P."/>
            <person name="Kyrpides N.C."/>
            <person name="Klenk H.P."/>
            <person name="Woyke T."/>
        </authorList>
    </citation>
    <scope>NUCLEOTIDE SEQUENCE [LARGE SCALE GENOMIC DNA]</scope>
    <source>
        <strain evidence="3">ATCC 27775 / DSM 1100 / LMG 10767 / O</strain>
    </source>
</reference>